<protein>
    <recommendedName>
        <fullName evidence="9">C2H2-type domain-containing protein</fullName>
    </recommendedName>
</protein>
<keyword evidence="2" id="KW-0479">Metal-binding</keyword>
<dbReference type="PANTHER" id="PTHR24406">
    <property type="entry name" value="TRANSCRIPTIONAL REPRESSOR CTCFL-RELATED"/>
    <property type="match status" value="1"/>
</dbReference>
<gene>
    <name evidence="10" type="ORF">EEDITHA_LOCUS18609</name>
</gene>
<dbReference type="Gene3D" id="3.30.160.60">
    <property type="entry name" value="Classic Zinc Finger"/>
    <property type="match status" value="1"/>
</dbReference>
<dbReference type="SMART" id="SM00355">
    <property type="entry name" value="ZnF_C2H2"/>
    <property type="match status" value="5"/>
</dbReference>
<dbReference type="GO" id="GO:0008270">
    <property type="term" value="F:zinc ion binding"/>
    <property type="evidence" value="ECO:0007669"/>
    <property type="project" value="UniProtKB-KW"/>
</dbReference>
<evidence type="ECO:0000313" key="10">
    <source>
        <dbReference type="EMBL" id="CAH2104193.1"/>
    </source>
</evidence>
<reference evidence="10" key="1">
    <citation type="submission" date="2022-03" db="EMBL/GenBank/DDBJ databases">
        <authorList>
            <person name="Tunstrom K."/>
        </authorList>
    </citation>
    <scope>NUCLEOTIDE SEQUENCE</scope>
</reference>
<evidence type="ECO:0000256" key="3">
    <source>
        <dbReference type="ARBA" id="ARBA00022737"/>
    </source>
</evidence>
<keyword evidence="6" id="KW-0539">Nucleus</keyword>
<comment type="caution">
    <text evidence="10">The sequence shown here is derived from an EMBL/GenBank/DDBJ whole genome shotgun (WGS) entry which is preliminary data.</text>
</comment>
<dbReference type="GO" id="GO:0005634">
    <property type="term" value="C:nucleus"/>
    <property type="evidence" value="ECO:0007669"/>
    <property type="project" value="UniProtKB-SubCell"/>
</dbReference>
<keyword evidence="4 7" id="KW-0863">Zinc-finger</keyword>
<dbReference type="Pfam" id="PF25429">
    <property type="entry name" value="zf-POGZ"/>
    <property type="match status" value="1"/>
</dbReference>
<evidence type="ECO:0000259" key="9">
    <source>
        <dbReference type="PROSITE" id="PS50157"/>
    </source>
</evidence>
<dbReference type="InterPro" id="IPR057618">
    <property type="entry name" value="Znf_POGZ/Z280C-D-like"/>
</dbReference>
<evidence type="ECO:0000256" key="8">
    <source>
        <dbReference type="SAM" id="MobiDB-lite"/>
    </source>
</evidence>
<sequence>MMLQCPLCHELFNESRPLMEHVFRHVAGAPADAPQCRYCLAHFAAPADLAAHLQTQHPVDTKSPDLFTYACLICEVRFAAVLTLAAHMQKAHAPRELPYACACGHRTSAHRAALAHRDARHARSRDLHCPHCLKVIPVYADGHELTANVLIYIDHLKQHQDKELEVRCNRCVLRFVHLGQLKEHQIRDHHPVDDVIPLCSEEHLINKPKNKARPPVKDSTSHAISDTYEQTTLVLPDGLLCRECDTPLESDKHFLGRTRCSRCPFATSCYRGMLRHSGYCAGPFSLETAPRRAACRLHCVCGYRTDIGTDMLSHLLATNHTSAYTSEEDARANTVRDDSYAPKPSEEQAEPPVENMPAIPDYAPPSVINTQLSLDDLAPPSVLQSDQHDQELLKDAYDRPLATPRHEEQHYSLGDFEPLPQEPPPQPDFEQL</sequence>
<accession>A0AAU9V1Y8</accession>
<feature type="compositionally biased region" description="Pro residues" evidence="8">
    <location>
        <begin position="420"/>
        <end position="432"/>
    </location>
</feature>
<keyword evidence="3" id="KW-0677">Repeat</keyword>
<organism evidence="10 11">
    <name type="scientific">Euphydryas editha</name>
    <name type="common">Edith's checkerspot</name>
    <dbReference type="NCBI Taxonomy" id="104508"/>
    <lineage>
        <taxon>Eukaryota</taxon>
        <taxon>Metazoa</taxon>
        <taxon>Ecdysozoa</taxon>
        <taxon>Arthropoda</taxon>
        <taxon>Hexapoda</taxon>
        <taxon>Insecta</taxon>
        <taxon>Pterygota</taxon>
        <taxon>Neoptera</taxon>
        <taxon>Endopterygota</taxon>
        <taxon>Lepidoptera</taxon>
        <taxon>Glossata</taxon>
        <taxon>Ditrysia</taxon>
        <taxon>Papilionoidea</taxon>
        <taxon>Nymphalidae</taxon>
        <taxon>Nymphalinae</taxon>
        <taxon>Euphydryas</taxon>
    </lineage>
</organism>
<feature type="compositionally biased region" description="Basic and acidic residues" evidence="8">
    <location>
        <begin position="386"/>
        <end position="410"/>
    </location>
</feature>
<feature type="domain" description="C2H2-type" evidence="9">
    <location>
        <begin position="3"/>
        <end position="30"/>
    </location>
</feature>
<evidence type="ECO:0000256" key="1">
    <source>
        <dbReference type="ARBA" id="ARBA00004123"/>
    </source>
</evidence>
<evidence type="ECO:0000256" key="7">
    <source>
        <dbReference type="PROSITE-ProRule" id="PRU00042"/>
    </source>
</evidence>
<evidence type="ECO:0000256" key="4">
    <source>
        <dbReference type="ARBA" id="ARBA00022771"/>
    </source>
</evidence>
<keyword evidence="5" id="KW-0862">Zinc</keyword>
<evidence type="ECO:0000256" key="5">
    <source>
        <dbReference type="ARBA" id="ARBA00022833"/>
    </source>
</evidence>
<evidence type="ECO:0000313" key="11">
    <source>
        <dbReference type="Proteomes" id="UP001153954"/>
    </source>
</evidence>
<proteinExistence type="predicted"/>
<dbReference type="AlphaFoldDB" id="A0AAU9V1Y8"/>
<dbReference type="PROSITE" id="PS50157">
    <property type="entry name" value="ZINC_FINGER_C2H2_2"/>
    <property type="match status" value="1"/>
</dbReference>
<dbReference type="InterPro" id="IPR013087">
    <property type="entry name" value="Znf_C2H2_type"/>
</dbReference>
<comment type="subcellular location">
    <subcellularLocation>
        <location evidence="1">Nucleus</location>
    </subcellularLocation>
</comment>
<feature type="compositionally biased region" description="Basic and acidic residues" evidence="8">
    <location>
        <begin position="328"/>
        <end position="346"/>
    </location>
</feature>
<keyword evidence="11" id="KW-1185">Reference proteome</keyword>
<dbReference type="GO" id="GO:0003677">
    <property type="term" value="F:DNA binding"/>
    <property type="evidence" value="ECO:0007669"/>
    <property type="project" value="UniProtKB-KW"/>
</dbReference>
<feature type="region of interest" description="Disordered" evidence="8">
    <location>
        <begin position="323"/>
        <end position="432"/>
    </location>
</feature>
<dbReference type="EMBL" id="CAKOGL010000027">
    <property type="protein sequence ID" value="CAH2104193.1"/>
    <property type="molecule type" value="Genomic_DNA"/>
</dbReference>
<evidence type="ECO:0000256" key="2">
    <source>
        <dbReference type="ARBA" id="ARBA00022723"/>
    </source>
</evidence>
<name>A0AAU9V1Y8_EUPED</name>
<dbReference type="Proteomes" id="UP001153954">
    <property type="component" value="Unassembled WGS sequence"/>
</dbReference>
<dbReference type="InterPro" id="IPR050888">
    <property type="entry name" value="ZnF_C2H2-type_TF"/>
</dbReference>
<evidence type="ECO:0000256" key="6">
    <source>
        <dbReference type="ARBA" id="ARBA00023242"/>
    </source>
</evidence>
<dbReference type="PROSITE" id="PS00028">
    <property type="entry name" value="ZINC_FINGER_C2H2_1"/>
    <property type="match status" value="3"/>
</dbReference>